<proteinExistence type="predicted"/>
<organism evidence="1 2">
    <name type="scientific">Winogradskyella immobilis</name>
    <dbReference type="NCBI Taxonomy" id="2816852"/>
    <lineage>
        <taxon>Bacteria</taxon>
        <taxon>Pseudomonadati</taxon>
        <taxon>Bacteroidota</taxon>
        <taxon>Flavobacteriia</taxon>
        <taxon>Flavobacteriales</taxon>
        <taxon>Flavobacteriaceae</taxon>
        <taxon>Winogradskyella</taxon>
    </lineage>
</organism>
<dbReference type="EMBL" id="JAFMPT010000005">
    <property type="protein sequence ID" value="MCC1484115.1"/>
    <property type="molecule type" value="Genomic_DNA"/>
</dbReference>
<dbReference type="InterPro" id="IPR021272">
    <property type="entry name" value="DUF2851"/>
</dbReference>
<keyword evidence="2" id="KW-1185">Reference proteome</keyword>
<evidence type="ECO:0000313" key="2">
    <source>
        <dbReference type="Proteomes" id="UP000778797"/>
    </source>
</evidence>
<dbReference type="Proteomes" id="UP000778797">
    <property type="component" value="Unassembled WGS sequence"/>
</dbReference>
<comment type="caution">
    <text evidence="1">The sequence shown here is derived from an EMBL/GenBank/DDBJ whole genome shotgun (WGS) entry which is preliminary data.</text>
</comment>
<sequence>MQEDFLHYIYKYKKFETSALKTTNGQSITIKQLGQHNFNAGPDFFNAQMRIDNQLWAGNVEIHIKSSDWYVHHHEKDVAYDNVILHVVWEDDTEIFRKDNSKIPTLELKHYTNKQLLKNYTKLMQSKSWINCETDFTSVDDFLLNHWLDRLYIERLERKSEDIQQLLKNSNNDWEAVLFIMLAKSFGLKVNGESFLSLAKSFEFSIVRKLQNDVYNLEALFFGQANLLEEDYQDTYYIDLQKRYAFLKQKFSLTNQGVAALQFFRLRPPNFPTIRISQLANVYGQHTNLFSEVIHLKTKASFYKLFQIETSSFWKTHYTFSKASKKSRKQLAKGFVDLLLINTIIPIKFSYAKANGQSIEDDIFKLIKEIKLERNNITDAFLKLKPIEKTALSSQSLIQLKTEYCAKNKCLQCAIGNDLIVKNK</sequence>
<dbReference type="RefSeq" id="WP_227476560.1">
    <property type="nucleotide sequence ID" value="NZ_JAFMPT010000005.1"/>
</dbReference>
<name>A0ABS8ENH5_9FLAO</name>
<evidence type="ECO:0000313" key="1">
    <source>
        <dbReference type="EMBL" id="MCC1484115.1"/>
    </source>
</evidence>
<reference evidence="2" key="2">
    <citation type="submission" date="2023-07" db="EMBL/GenBank/DDBJ databases">
        <title>Genome of Winogradskyella sp. E313.</title>
        <authorList>
            <person name="Zhou Y."/>
        </authorList>
    </citation>
    <scope>NUCLEOTIDE SEQUENCE [LARGE SCALE GENOMIC DNA]</scope>
    <source>
        <strain evidence="2">E313</strain>
    </source>
</reference>
<accession>A0ABS8ENH5</accession>
<protein>
    <submittedName>
        <fullName evidence="1">DUF2851 family protein</fullName>
    </submittedName>
</protein>
<reference evidence="2" key="1">
    <citation type="submission" date="2021-03" db="EMBL/GenBank/DDBJ databases">
        <title>Genome of Cognatishimia sp. F0-27.</title>
        <authorList>
            <person name="Ping X."/>
        </authorList>
    </citation>
    <scope>NUCLEOTIDE SEQUENCE [LARGE SCALE GENOMIC DNA]</scope>
    <source>
        <strain evidence="2">E313</strain>
    </source>
</reference>
<gene>
    <name evidence="1" type="ORF">J1C55_05885</name>
</gene>
<dbReference type="Pfam" id="PF11013">
    <property type="entry name" value="DUF2851"/>
    <property type="match status" value="1"/>
</dbReference>